<dbReference type="GeneID" id="39986885"/>
<dbReference type="InterPro" id="IPR027450">
    <property type="entry name" value="AlkB-like"/>
</dbReference>
<dbReference type="PROSITE" id="PS51471">
    <property type="entry name" value="FE2OG_OXY"/>
    <property type="match status" value="1"/>
</dbReference>
<dbReference type="InterPro" id="IPR032857">
    <property type="entry name" value="ALKBH4"/>
</dbReference>
<evidence type="ECO:0000259" key="1">
    <source>
        <dbReference type="PROSITE" id="PS51471"/>
    </source>
</evidence>
<dbReference type="GO" id="GO:0032451">
    <property type="term" value="F:demethylase activity"/>
    <property type="evidence" value="ECO:0007669"/>
    <property type="project" value="TreeGrafter"/>
</dbReference>
<dbReference type="AlphaFoldDB" id="A0A1X0NTZ1"/>
<dbReference type="STRING" id="67003.A0A1X0NTZ1"/>
<dbReference type="InterPro" id="IPR005123">
    <property type="entry name" value="Oxoglu/Fe-dep_dioxygenase_dom"/>
</dbReference>
<dbReference type="VEuPathDB" id="TriTrypDB:TM35_000212550"/>
<reference evidence="2 3" key="1">
    <citation type="submission" date="2017-03" db="EMBL/GenBank/DDBJ databases">
        <title>An alternative strategy for trypanosome survival in the mammalian bloodstream revealed through genome and transcriptome analysis of the ubiquitous bovine parasite Trypanosoma (Megatrypanum) theileri.</title>
        <authorList>
            <person name="Kelly S."/>
            <person name="Ivens A."/>
            <person name="Mott A."/>
            <person name="O'Neill E."/>
            <person name="Emms D."/>
            <person name="Macleod O."/>
            <person name="Voorheis P."/>
            <person name="Matthews J."/>
            <person name="Matthews K."/>
            <person name="Carrington M."/>
        </authorList>
    </citation>
    <scope>NUCLEOTIDE SEQUENCE [LARGE SCALE GENOMIC DNA]</scope>
    <source>
        <strain evidence="2">Edinburgh</strain>
    </source>
</reference>
<keyword evidence="3" id="KW-1185">Reference proteome</keyword>
<dbReference type="PANTHER" id="PTHR12463:SF1">
    <property type="entry name" value="2-OXOGLUTARATE AND FE-DEPENDENT OXYGENASE FAMILY PROTEIN"/>
    <property type="match status" value="1"/>
</dbReference>
<organism evidence="2 3">
    <name type="scientific">Trypanosoma theileri</name>
    <dbReference type="NCBI Taxonomy" id="67003"/>
    <lineage>
        <taxon>Eukaryota</taxon>
        <taxon>Discoba</taxon>
        <taxon>Euglenozoa</taxon>
        <taxon>Kinetoplastea</taxon>
        <taxon>Metakinetoplastina</taxon>
        <taxon>Trypanosomatida</taxon>
        <taxon>Trypanosomatidae</taxon>
        <taxon>Trypanosoma</taxon>
    </lineage>
</organism>
<dbReference type="OrthoDB" id="271595at2759"/>
<accession>A0A1X0NTZ1</accession>
<comment type="caution">
    <text evidence="2">The sequence shown here is derived from an EMBL/GenBank/DDBJ whole genome shotgun (WGS) entry which is preliminary data.</text>
</comment>
<evidence type="ECO:0000313" key="3">
    <source>
        <dbReference type="Proteomes" id="UP000192257"/>
    </source>
</evidence>
<evidence type="ECO:0000313" key="2">
    <source>
        <dbReference type="EMBL" id="ORC87649.1"/>
    </source>
</evidence>
<gene>
    <name evidence="2" type="ORF">TM35_000212550</name>
</gene>
<dbReference type="PANTHER" id="PTHR12463">
    <property type="entry name" value="OXYGENASE-RELATED"/>
    <property type="match status" value="1"/>
</dbReference>
<dbReference type="Pfam" id="PF13532">
    <property type="entry name" value="2OG-FeII_Oxy_2"/>
    <property type="match status" value="1"/>
</dbReference>
<name>A0A1X0NTZ1_9TRYP</name>
<dbReference type="SUPFAM" id="SSF51197">
    <property type="entry name" value="Clavaminate synthase-like"/>
    <property type="match status" value="1"/>
</dbReference>
<dbReference type="InterPro" id="IPR037151">
    <property type="entry name" value="AlkB-like_sf"/>
</dbReference>
<dbReference type="GO" id="GO:0070988">
    <property type="term" value="P:demethylation"/>
    <property type="evidence" value="ECO:0007669"/>
    <property type="project" value="InterPro"/>
</dbReference>
<dbReference type="Gene3D" id="2.60.120.590">
    <property type="entry name" value="Alpha-ketoglutarate-dependent dioxygenase AlkB-like"/>
    <property type="match status" value="1"/>
</dbReference>
<dbReference type="RefSeq" id="XP_028881715.1">
    <property type="nucleotide sequence ID" value="XM_029027105.1"/>
</dbReference>
<protein>
    <submittedName>
        <fullName evidence="2">Oxidoreductase</fullName>
    </submittedName>
</protein>
<dbReference type="Proteomes" id="UP000192257">
    <property type="component" value="Unassembled WGS sequence"/>
</dbReference>
<dbReference type="GO" id="GO:0016491">
    <property type="term" value="F:oxidoreductase activity"/>
    <property type="evidence" value="ECO:0007669"/>
    <property type="project" value="TreeGrafter"/>
</dbReference>
<sequence length="432" mass="48601">MASLMDYSPKELAKARSRCRKWIMCLARYLSPLALYTATPDSEESLGFIALNAGVQAGATPFDLRQVILAHTQVKSDEMRIYFSSLLPFALVSPSDKLKTLTSLLNVDPMEIEVPNESSVVAVVYMIPVPNIWKSGSSPNRSLSVLYMLCCKADAVFHALQHIFQPITIGTEKLLHFSKNQSCKDTNMLSCKSITEVPGLFIVDDFITQDEHDAIWDELKGPTATILEKENLSRRYVAHFNRRFYYGVNKLGNVGESVNENPHFYNWMRSRLRNEDSSYEIHDYPSFTKSCTFDQLTVNFYDYDSKTTTEGTVATVGPPGIAPHVDAHSPFTDGIFIISLGSHTVMEFSRYDKPPEATAPIGVLLSPKSLILMTGEARYAWTHGIAEKRVDILADFLPPLHRGDRISLTWRCGNNEVHKREDCMCKEFCDGV</sequence>
<proteinExistence type="predicted"/>
<feature type="domain" description="Fe2OG dioxygenase" evidence="1">
    <location>
        <begin position="292"/>
        <end position="414"/>
    </location>
</feature>
<dbReference type="EMBL" id="NBCO01000021">
    <property type="protein sequence ID" value="ORC87649.1"/>
    <property type="molecule type" value="Genomic_DNA"/>
</dbReference>